<dbReference type="STRING" id="561184.SAMN05216376_103133"/>
<evidence type="ECO:0000313" key="1">
    <source>
        <dbReference type="EMBL" id="KHQ55095.1"/>
    </source>
</evidence>
<keyword evidence="2" id="KW-1185">Reference proteome</keyword>
<sequence>MTEAAAGKDGWLTAGLVSAGVTGLAAVVLGLFLFAMLGGGPEFLLGIVVLVVTVPVPWVCLSVLSRVRAAEQDIGETAPPRWQAWGTLLLASLFWAAVNWAVIGLVRMQQADHPGQDLSWIQIGSVAGFLFVPLPALIALLNFCLRGRPVRPGGYIGEAAG</sequence>
<proteinExistence type="predicted"/>
<dbReference type="EMBL" id="JSUQ01000001">
    <property type="protein sequence ID" value="KHQ55095.1"/>
    <property type="molecule type" value="Genomic_DNA"/>
</dbReference>
<comment type="caution">
    <text evidence="1">The sequence shown here is derived from an EMBL/GenBank/DDBJ whole genome shotgun (WGS) entry which is preliminary data.</text>
</comment>
<dbReference type="OrthoDB" id="10018201at2"/>
<protein>
    <submittedName>
        <fullName evidence="1">Uncharacterized protein</fullName>
    </submittedName>
</protein>
<accession>A0A0B3RVZ8</accession>
<dbReference type="AlphaFoldDB" id="A0A0B3RVZ8"/>
<dbReference type="RefSeq" id="WP_043136082.1">
    <property type="nucleotide sequence ID" value="NZ_AP022337.1"/>
</dbReference>
<evidence type="ECO:0000313" key="2">
    <source>
        <dbReference type="Proteomes" id="UP000030960"/>
    </source>
</evidence>
<reference evidence="1 2" key="1">
    <citation type="submission" date="2014-10" db="EMBL/GenBank/DDBJ databases">
        <title>Genome sequence of Ponticoccus sp. strain UMTAT08 isolated from clonal culture of toxic dinoflagellate Alexandrium tamiyavanichii.</title>
        <authorList>
            <person name="Gan H.Y."/>
            <person name="Muhd D.-D."/>
            <person name="Mohd Noor M.E."/>
            <person name="Yeong Y.S."/>
            <person name="Usup G."/>
        </authorList>
    </citation>
    <scope>NUCLEOTIDE SEQUENCE [LARGE SCALE GENOMIC DNA]</scope>
    <source>
        <strain evidence="1 2">UMTAT08</strain>
    </source>
</reference>
<organism evidence="1 2">
    <name type="scientific">Mameliella alba</name>
    <dbReference type="NCBI Taxonomy" id="561184"/>
    <lineage>
        <taxon>Bacteria</taxon>
        <taxon>Pseudomonadati</taxon>
        <taxon>Pseudomonadota</taxon>
        <taxon>Alphaproteobacteria</taxon>
        <taxon>Rhodobacterales</taxon>
        <taxon>Roseobacteraceae</taxon>
        <taxon>Mameliella</taxon>
    </lineage>
</organism>
<gene>
    <name evidence="1" type="ORF">OA50_00129</name>
</gene>
<dbReference type="Proteomes" id="UP000030960">
    <property type="component" value="Unassembled WGS sequence"/>
</dbReference>
<name>A0A0B3RVZ8_9RHOB</name>